<feature type="compositionally biased region" description="Polar residues" evidence="1">
    <location>
        <begin position="768"/>
        <end position="781"/>
    </location>
</feature>
<keyword evidence="4" id="KW-1185">Reference proteome</keyword>
<feature type="transmembrane region" description="Helical" evidence="2">
    <location>
        <begin position="74"/>
        <end position="100"/>
    </location>
</feature>
<evidence type="ECO:0000256" key="2">
    <source>
        <dbReference type="SAM" id="Phobius"/>
    </source>
</evidence>
<evidence type="ECO:0000313" key="4">
    <source>
        <dbReference type="Proteomes" id="UP001610335"/>
    </source>
</evidence>
<evidence type="ECO:0000256" key="1">
    <source>
        <dbReference type="SAM" id="MobiDB-lite"/>
    </source>
</evidence>
<feature type="transmembrane region" description="Helical" evidence="2">
    <location>
        <begin position="683"/>
        <end position="704"/>
    </location>
</feature>
<feature type="region of interest" description="Disordered" evidence="1">
    <location>
        <begin position="768"/>
        <end position="789"/>
    </location>
</feature>
<keyword evidence="2" id="KW-1133">Transmembrane helix</keyword>
<gene>
    <name evidence="3" type="ORF">BDW59DRAFT_167385</name>
</gene>
<organism evidence="3 4">
    <name type="scientific">Aspergillus cavernicola</name>
    <dbReference type="NCBI Taxonomy" id="176166"/>
    <lineage>
        <taxon>Eukaryota</taxon>
        <taxon>Fungi</taxon>
        <taxon>Dikarya</taxon>
        <taxon>Ascomycota</taxon>
        <taxon>Pezizomycotina</taxon>
        <taxon>Eurotiomycetes</taxon>
        <taxon>Eurotiomycetidae</taxon>
        <taxon>Eurotiales</taxon>
        <taxon>Aspergillaceae</taxon>
        <taxon>Aspergillus</taxon>
        <taxon>Aspergillus subgen. Nidulantes</taxon>
    </lineage>
</organism>
<proteinExistence type="predicted"/>
<feature type="transmembrane region" description="Helical" evidence="2">
    <location>
        <begin position="12"/>
        <end position="35"/>
    </location>
</feature>
<keyword evidence="2" id="KW-0472">Membrane</keyword>
<name>A0ABR4HEA8_9EURO</name>
<dbReference type="Proteomes" id="UP001610335">
    <property type="component" value="Unassembled WGS sequence"/>
</dbReference>
<reference evidence="3 4" key="1">
    <citation type="submission" date="2024-07" db="EMBL/GenBank/DDBJ databases">
        <title>Section-level genome sequencing and comparative genomics of Aspergillus sections Usti and Cavernicolus.</title>
        <authorList>
            <consortium name="Lawrence Berkeley National Laboratory"/>
            <person name="Nybo J.L."/>
            <person name="Vesth T.C."/>
            <person name="Theobald S."/>
            <person name="Frisvad J.C."/>
            <person name="Larsen T.O."/>
            <person name="Kjaerboelling I."/>
            <person name="Rothschild-Mancinelli K."/>
            <person name="Lyhne E.K."/>
            <person name="Kogle M.E."/>
            <person name="Barry K."/>
            <person name="Clum A."/>
            <person name="Na H."/>
            <person name="Ledsgaard L."/>
            <person name="Lin J."/>
            <person name="Lipzen A."/>
            <person name="Kuo A."/>
            <person name="Riley R."/>
            <person name="Mondo S."/>
            <person name="LaButti K."/>
            <person name="Haridas S."/>
            <person name="Pangalinan J."/>
            <person name="Salamov A.A."/>
            <person name="Simmons B.A."/>
            <person name="Magnuson J.K."/>
            <person name="Chen J."/>
            <person name="Drula E."/>
            <person name="Henrissat B."/>
            <person name="Wiebenga A."/>
            <person name="Lubbers R.J."/>
            <person name="Gomes A.C."/>
            <person name="Makela M.R."/>
            <person name="Stajich J."/>
            <person name="Grigoriev I.V."/>
            <person name="Mortensen U.H."/>
            <person name="De vries R.P."/>
            <person name="Baker S.E."/>
            <person name="Andersen M.R."/>
        </authorList>
    </citation>
    <scope>NUCLEOTIDE SEQUENCE [LARGE SCALE GENOMIC DNA]</scope>
    <source>
        <strain evidence="3 4">CBS 600.67</strain>
    </source>
</reference>
<evidence type="ECO:0000313" key="3">
    <source>
        <dbReference type="EMBL" id="KAL2813816.1"/>
    </source>
</evidence>
<dbReference type="EMBL" id="JBFXLS010000136">
    <property type="protein sequence ID" value="KAL2813816.1"/>
    <property type="molecule type" value="Genomic_DNA"/>
</dbReference>
<comment type="caution">
    <text evidence="3">The sequence shown here is derived from an EMBL/GenBank/DDBJ whole genome shotgun (WGS) entry which is preliminary data.</text>
</comment>
<protein>
    <submittedName>
        <fullName evidence="3">Uncharacterized protein</fullName>
    </submittedName>
</protein>
<keyword evidence="2" id="KW-0812">Transmembrane</keyword>
<sequence length="798" mass="87551">MELTVGQVAGLVALGVFIFQFWIPNSIVAILVGFLKNEHNAATWSVAGKAIQSSSWPSMLQADSVTSRHIPRNVLLLTHLTTASMILVAVTGVVTPLGLFDALEPSGTTVAPFVYARDNSPMGYGTPPRSDVGFNRRCGAWEPVACPGSNTEIISETSDNGTDGFHLPYGYNITIPSELAELYSSGTGGRGTTISNVFDIQWRQYYLQSDPGINNGSRYLIGTYRQLSSMVLNNATDLIEGLIVDTKDARVGLRNHTIPTGLRHGGIWSEDLLFVQPETECVANNLTIDFTVSGLSDDHELFGEDISLTDRGGFANIITEYPDVSLDDNQRDPKLRARAYKAAWMTNSMVMLYLNVTNPAPNAFSYLNSHVGGEFPLMKRRDLIELQALQTGASFNFITPLSTFMSTGTNQTRYENPYDVDDDYFREAESLCQGAGGWDTVNIEGITVACGLMLGAAQRVDNSDSLIFEQNSRWSIPLYTCATAVKATVNSVEFESTGTGLPDVKVQGISEKVYNSSYPPPLWGAEQLQLNLSDVSPLWGLVSPEFETRPNLSTIRQPHLYLPGIPRPYDLLTTVSVDNLPGTGFHGVALARTYDIGSHLNPDVVDYSGLTNIALFARLQELSRTAESAAHIPNLVFTDLVANLIVGTHSVLGSPSDEPDTDTIKRPVITIAKHIKFHHLYGIPAYITLLLWLLLCAAMILFYLTRRLNLARIRYFISRTSAGRTLATVYYPDVSNFDMRAKEWIGSAGDKVVDLTGESTEFARNCNSMRASPSRNNAGTKQDQRKEGSGYVRIDKIV</sequence>
<accession>A0ABR4HEA8</accession>